<dbReference type="Pfam" id="PF06719">
    <property type="entry name" value="AraC_N"/>
    <property type="match status" value="1"/>
</dbReference>
<accession>A0ABW0L2Y1</accession>
<dbReference type="PANTHER" id="PTHR43436">
    <property type="entry name" value="ARAC-FAMILY TRANSCRIPTIONAL REGULATOR"/>
    <property type="match status" value="1"/>
</dbReference>
<evidence type="ECO:0000256" key="1">
    <source>
        <dbReference type="ARBA" id="ARBA00023015"/>
    </source>
</evidence>
<reference evidence="5" key="1">
    <citation type="journal article" date="2019" name="Int. J. Syst. Evol. Microbiol.">
        <title>The Global Catalogue of Microorganisms (GCM) 10K type strain sequencing project: providing services to taxonomists for standard genome sequencing and annotation.</title>
        <authorList>
            <consortium name="The Broad Institute Genomics Platform"/>
            <consortium name="The Broad Institute Genome Sequencing Center for Infectious Disease"/>
            <person name="Wu L."/>
            <person name="Ma J."/>
        </authorList>
    </citation>
    <scope>NUCLEOTIDE SEQUENCE [LARGE SCALE GENOMIC DNA]</scope>
    <source>
        <strain evidence="5">KACC 12649</strain>
    </source>
</reference>
<proteinExistence type="predicted"/>
<dbReference type="EMBL" id="JBHSMU010000009">
    <property type="protein sequence ID" value="MFC5460034.1"/>
    <property type="molecule type" value="Genomic_DNA"/>
</dbReference>
<evidence type="ECO:0000259" key="3">
    <source>
        <dbReference type="PROSITE" id="PS01124"/>
    </source>
</evidence>
<dbReference type="Proteomes" id="UP001596050">
    <property type="component" value="Unassembled WGS sequence"/>
</dbReference>
<organism evidence="4 5">
    <name type="scientific">Massilia niabensis</name>
    <dbReference type="NCBI Taxonomy" id="544910"/>
    <lineage>
        <taxon>Bacteria</taxon>
        <taxon>Pseudomonadati</taxon>
        <taxon>Pseudomonadota</taxon>
        <taxon>Betaproteobacteria</taxon>
        <taxon>Burkholderiales</taxon>
        <taxon>Oxalobacteraceae</taxon>
        <taxon>Telluria group</taxon>
        <taxon>Massilia</taxon>
    </lineage>
</organism>
<sequence>MTALRPLQEPTAASCSARIAELVAAPDQAGLGAQPALDGVCLVDAAFWNARASGGPACIVILCGHARGARHVDGMPAFFQPCYRVQTALAPHKPLAWEPGDGPAACLSVQLDLQVAAELILALDDTHSYPAPVSSMQAWLPLDGGMGDAVLRLLLALPCPADARVLGPGIRRELLYRALTGPQGAAIRAAISHQGSMRRIGKALRRIRESYADAVDVAALANEAGMSIAAFHAHFKAVTYTTPIQFLKTTRLQQARLLMMREGVSAAHASRLVGYESNSQFSREFKRLFGRTPTQEAVRLKAALSPGQMEHAPHAIQPAPYKDFSSSAQLRPYLSRLSRPQE</sequence>
<dbReference type="PANTHER" id="PTHR43436:SF2">
    <property type="entry name" value="ARAC_XYLS FAMILY TRANSCRIPTIONAL REGULATOR"/>
    <property type="match status" value="1"/>
</dbReference>
<comment type="caution">
    <text evidence="4">The sequence shown here is derived from an EMBL/GenBank/DDBJ whole genome shotgun (WGS) entry which is preliminary data.</text>
</comment>
<feature type="domain" description="HTH araC/xylS-type" evidence="3">
    <location>
        <begin position="201"/>
        <end position="299"/>
    </location>
</feature>
<protein>
    <submittedName>
        <fullName evidence="4">Helix-turn-helix domain-containing protein</fullName>
    </submittedName>
</protein>
<dbReference type="PROSITE" id="PS01124">
    <property type="entry name" value="HTH_ARAC_FAMILY_2"/>
    <property type="match status" value="1"/>
</dbReference>
<keyword evidence="1" id="KW-0805">Transcription regulation</keyword>
<gene>
    <name evidence="4" type="ORF">ACFPN5_09455</name>
</gene>
<dbReference type="InterPro" id="IPR009057">
    <property type="entry name" value="Homeodomain-like_sf"/>
</dbReference>
<evidence type="ECO:0000313" key="4">
    <source>
        <dbReference type="EMBL" id="MFC5460034.1"/>
    </source>
</evidence>
<dbReference type="InterPro" id="IPR018060">
    <property type="entry name" value="HTH_AraC"/>
</dbReference>
<evidence type="ECO:0000256" key="2">
    <source>
        <dbReference type="ARBA" id="ARBA00023163"/>
    </source>
</evidence>
<dbReference type="SMART" id="SM00342">
    <property type="entry name" value="HTH_ARAC"/>
    <property type="match status" value="1"/>
</dbReference>
<dbReference type="RefSeq" id="WP_379782473.1">
    <property type="nucleotide sequence ID" value="NZ_JBHSMU010000009.1"/>
</dbReference>
<dbReference type="InterPro" id="IPR009594">
    <property type="entry name" value="Tscrpt_reg_HTH_AraC_N"/>
</dbReference>
<dbReference type="Gene3D" id="1.10.10.60">
    <property type="entry name" value="Homeodomain-like"/>
    <property type="match status" value="2"/>
</dbReference>
<dbReference type="Pfam" id="PF12833">
    <property type="entry name" value="HTH_18"/>
    <property type="match status" value="1"/>
</dbReference>
<evidence type="ECO:0000313" key="5">
    <source>
        <dbReference type="Proteomes" id="UP001596050"/>
    </source>
</evidence>
<keyword evidence="5" id="KW-1185">Reference proteome</keyword>
<name>A0ABW0L2Y1_9BURK</name>
<dbReference type="SUPFAM" id="SSF46689">
    <property type="entry name" value="Homeodomain-like"/>
    <property type="match status" value="2"/>
</dbReference>
<keyword evidence="2" id="KW-0804">Transcription</keyword>